<sequence length="346" mass="36614">MTSCGLLRTSMLLLGPAALPLPFGTERAFGDQRPMSRSASYLRAKALWLNLPTPVAILPMAFAALPLVLEASPAYLGQRFSLLLGLLLVAAAVAAVALRSWALGLLLALWVVVALGVVLLSLSQQATANVGHRYLLLLSQQATANVGHRCGGHGLGSKAMGAQDNSLEALKELAHLDANAPGASHCEVNMTSTYIYLTSRSTGAQDNSLEVLKELAHLDADTPGGLKDFFYVEFDVRETADGGLVCLHDPRLQDSFPGDVNRAVMQEMGLSSNVDIDKVTLAQIKRLRLGGRAGCTVPTLDEMLAACLSLGIRRTVAVEVKGLATDAGREAFIAAIKAYADKAQVI</sequence>
<dbReference type="Gene3D" id="3.20.20.190">
    <property type="entry name" value="Phosphatidylinositol (PI) phosphodiesterase"/>
    <property type="match status" value="1"/>
</dbReference>
<dbReference type="InterPro" id="IPR030395">
    <property type="entry name" value="GP_PDE_dom"/>
</dbReference>
<dbReference type="InterPro" id="IPR017946">
    <property type="entry name" value="PLC-like_Pdiesterase_TIM-brl"/>
</dbReference>
<dbReference type="SUPFAM" id="SSF51695">
    <property type="entry name" value="PLC-like phosphodiesterases"/>
    <property type="match status" value="1"/>
</dbReference>
<dbReference type="PANTHER" id="PTHR46211">
    <property type="entry name" value="GLYCEROPHOSPHORYL DIESTER PHOSPHODIESTERASE"/>
    <property type="match status" value="1"/>
</dbReference>
<dbReference type="AlphaFoldDB" id="A0A835Z299"/>
<feature type="transmembrane region" description="Helical" evidence="1">
    <location>
        <begin position="104"/>
        <end position="123"/>
    </location>
</feature>
<feature type="transmembrane region" description="Helical" evidence="1">
    <location>
        <begin position="46"/>
        <end position="68"/>
    </location>
</feature>
<evidence type="ECO:0000313" key="3">
    <source>
        <dbReference type="EMBL" id="KAG5181699.1"/>
    </source>
</evidence>
<evidence type="ECO:0000256" key="1">
    <source>
        <dbReference type="SAM" id="Phobius"/>
    </source>
</evidence>
<gene>
    <name evidence="3" type="ORF">JKP88DRAFT_246068</name>
</gene>
<keyword evidence="1" id="KW-0812">Transmembrane</keyword>
<keyword evidence="1" id="KW-0472">Membrane</keyword>
<protein>
    <recommendedName>
        <fullName evidence="2">GP-PDE domain-containing protein</fullName>
    </recommendedName>
</protein>
<comment type="caution">
    <text evidence="3">The sequence shown here is derived from an EMBL/GenBank/DDBJ whole genome shotgun (WGS) entry which is preliminary data.</text>
</comment>
<proteinExistence type="predicted"/>
<keyword evidence="4" id="KW-1185">Reference proteome</keyword>
<accession>A0A835Z299</accession>
<evidence type="ECO:0000259" key="2">
    <source>
        <dbReference type="PROSITE" id="PS51704"/>
    </source>
</evidence>
<keyword evidence="1" id="KW-1133">Transmembrane helix</keyword>
<organism evidence="3 4">
    <name type="scientific">Tribonema minus</name>
    <dbReference type="NCBI Taxonomy" id="303371"/>
    <lineage>
        <taxon>Eukaryota</taxon>
        <taxon>Sar</taxon>
        <taxon>Stramenopiles</taxon>
        <taxon>Ochrophyta</taxon>
        <taxon>PX clade</taxon>
        <taxon>Xanthophyceae</taxon>
        <taxon>Tribonematales</taxon>
        <taxon>Tribonemataceae</taxon>
        <taxon>Tribonema</taxon>
    </lineage>
</organism>
<name>A0A835Z299_9STRA</name>
<evidence type="ECO:0000313" key="4">
    <source>
        <dbReference type="Proteomes" id="UP000664859"/>
    </source>
</evidence>
<dbReference type="Pfam" id="PF03009">
    <property type="entry name" value="GDPD"/>
    <property type="match status" value="1"/>
</dbReference>
<dbReference type="GO" id="GO:0008081">
    <property type="term" value="F:phosphoric diester hydrolase activity"/>
    <property type="evidence" value="ECO:0007669"/>
    <property type="project" value="InterPro"/>
</dbReference>
<feature type="domain" description="GP-PDE" evidence="2">
    <location>
        <begin position="192"/>
        <end position="346"/>
    </location>
</feature>
<dbReference type="PROSITE" id="PS51704">
    <property type="entry name" value="GP_PDE"/>
    <property type="match status" value="1"/>
</dbReference>
<dbReference type="OrthoDB" id="513739at2759"/>
<reference evidence="3" key="1">
    <citation type="submission" date="2021-02" db="EMBL/GenBank/DDBJ databases">
        <title>First Annotated Genome of the Yellow-green Alga Tribonema minus.</title>
        <authorList>
            <person name="Mahan K.M."/>
        </authorList>
    </citation>
    <scope>NUCLEOTIDE SEQUENCE</scope>
    <source>
        <strain evidence="3">UTEX B ZZ1240</strain>
    </source>
</reference>
<dbReference type="GO" id="GO:0006629">
    <property type="term" value="P:lipid metabolic process"/>
    <property type="evidence" value="ECO:0007669"/>
    <property type="project" value="InterPro"/>
</dbReference>
<feature type="transmembrane region" description="Helical" evidence="1">
    <location>
        <begin position="80"/>
        <end position="98"/>
    </location>
</feature>
<dbReference type="EMBL" id="JAFCMP010000301">
    <property type="protein sequence ID" value="KAG5181699.1"/>
    <property type="molecule type" value="Genomic_DNA"/>
</dbReference>
<dbReference type="Proteomes" id="UP000664859">
    <property type="component" value="Unassembled WGS sequence"/>
</dbReference>
<dbReference type="PANTHER" id="PTHR46211:SF14">
    <property type="entry name" value="GLYCEROPHOSPHODIESTER PHOSPHODIESTERASE"/>
    <property type="match status" value="1"/>
</dbReference>